<dbReference type="Gene3D" id="2.40.50.40">
    <property type="match status" value="1"/>
</dbReference>
<dbReference type="SUPFAM" id="SSF54160">
    <property type="entry name" value="Chromo domain-like"/>
    <property type="match status" value="1"/>
</dbReference>
<dbReference type="KEGG" id="acan:ACA1_047670"/>
<dbReference type="VEuPathDB" id="AmoebaDB:ACA1_047670"/>
<proteinExistence type="predicted"/>
<dbReference type="InterPro" id="IPR016197">
    <property type="entry name" value="Chromo-like_dom_sf"/>
</dbReference>
<gene>
    <name evidence="3" type="ORF">ACA1_047670</name>
</gene>
<feature type="compositionally biased region" description="Basic residues" evidence="1">
    <location>
        <begin position="1"/>
        <end position="19"/>
    </location>
</feature>
<feature type="domain" description="Chromo" evidence="2">
    <location>
        <begin position="31"/>
        <end position="76"/>
    </location>
</feature>
<evidence type="ECO:0000259" key="2">
    <source>
        <dbReference type="PROSITE" id="PS50013"/>
    </source>
</evidence>
<dbReference type="EMBL" id="KB008000">
    <property type="protein sequence ID" value="ELR16387.1"/>
    <property type="molecule type" value="Genomic_DNA"/>
</dbReference>
<dbReference type="Pfam" id="PF00385">
    <property type="entry name" value="Chromo"/>
    <property type="match status" value="1"/>
</dbReference>
<dbReference type="AlphaFoldDB" id="L8GTW6"/>
<protein>
    <recommendedName>
        <fullName evidence="2">Chromo domain-containing protein</fullName>
    </recommendedName>
</protein>
<dbReference type="RefSeq" id="XP_004338400.1">
    <property type="nucleotide sequence ID" value="XM_004338352.1"/>
</dbReference>
<dbReference type="Proteomes" id="UP000011083">
    <property type="component" value="Unassembled WGS sequence"/>
</dbReference>
<evidence type="ECO:0000313" key="3">
    <source>
        <dbReference type="EMBL" id="ELR16387.1"/>
    </source>
</evidence>
<sequence>MECMKPYHKKHKDKEKGSKRSSPSPEVEEEYEVKAIIDHHNQKNGHKYKVHWVGYTTQDNPWANQLVQDYLNSHRL</sequence>
<organism evidence="3 4">
    <name type="scientific">Acanthamoeba castellanii (strain ATCC 30010 / Neff)</name>
    <dbReference type="NCBI Taxonomy" id="1257118"/>
    <lineage>
        <taxon>Eukaryota</taxon>
        <taxon>Amoebozoa</taxon>
        <taxon>Discosea</taxon>
        <taxon>Longamoebia</taxon>
        <taxon>Centramoebida</taxon>
        <taxon>Acanthamoebidae</taxon>
        <taxon>Acanthamoeba</taxon>
    </lineage>
</organism>
<reference evidence="3 4" key="1">
    <citation type="journal article" date="2013" name="Genome Biol.">
        <title>Genome of Acanthamoeba castellanii highlights extensive lateral gene transfer and early evolution of tyrosine kinase signaling.</title>
        <authorList>
            <person name="Clarke M."/>
            <person name="Lohan A.J."/>
            <person name="Liu B."/>
            <person name="Lagkouvardos I."/>
            <person name="Roy S."/>
            <person name="Zafar N."/>
            <person name="Bertelli C."/>
            <person name="Schilde C."/>
            <person name="Kianianmomeni A."/>
            <person name="Burglin T.R."/>
            <person name="Frech C."/>
            <person name="Turcotte B."/>
            <person name="Kopec K.O."/>
            <person name="Synnott J.M."/>
            <person name="Choo C."/>
            <person name="Paponov I."/>
            <person name="Finkler A."/>
            <person name="Soon Heng Tan C."/>
            <person name="Hutchins A.P."/>
            <person name="Weinmeier T."/>
            <person name="Rattei T."/>
            <person name="Chu J.S."/>
            <person name="Gimenez G."/>
            <person name="Irimia M."/>
            <person name="Rigden D.J."/>
            <person name="Fitzpatrick D.A."/>
            <person name="Lorenzo-Morales J."/>
            <person name="Bateman A."/>
            <person name="Chiu C.H."/>
            <person name="Tang P."/>
            <person name="Hegemann P."/>
            <person name="Fromm H."/>
            <person name="Raoult D."/>
            <person name="Greub G."/>
            <person name="Miranda-Saavedra D."/>
            <person name="Chen N."/>
            <person name="Nash P."/>
            <person name="Ginger M.L."/>
            <person name="Horn M."/>
            <person name="Schaap P."/>
            <person name="Caler L."/>
            <person name="Loftus B."/>
        </authorList>
    </citation>
    <scope>NUCLEOTIDE SEQUENCE [LARGE SCALE GENOMIC DNA]</scope>
    <source>
        <strain evidence="3 4">Neff</strain>
    </source>
</reference>
<accession>L8GTW6</accession>
<dbReference type="InterPro" id="IPR000953">
    <property type="entry name" value="Chromo/chromo_shadow_dom"/>
</dbReference>
<dbReference type="InterPro" id="IPR023780">
    <property type="entry name" value="Chromo_domain"/>
</dbReference>
<evidence type="ECO:0000313" key="4">
    <source>
        <dbReference type="Proteomes" id="UP000011083"/>
    </source>
</evidence>
<dbReference type="PROSITE" id="PS50013">
    <property type="entry name" value="CHROMO_2"/>
    <property type="match status" value="1"/>
</dbReference>
<evidence type="ECO:0000256" key="1">
    <source>
        <dbReference type="SAM" id="MobiDB-lite"/>
    </source>
</evidence>
<dbReference type="GeneID" id="14917079"/>
<feature type="region of interest" description="Disordered" evidence="1">
    <location>
        <begin position="1"/>
        <end position="29"/>
    </location>
</feature>
<keyword evidence="4" id="KW-1185">Reference proteome</keyword>
<name>L8GTW6_ACACF</name>